<organism evidence="2 3">
    <name type="scientific">Hibiscus sabdariffa</name>
    <name type="common">roselle</name>
    <dbReference type="NCBI Taxonomy" id="183260"/>
    <lineage>
        <taxon>Eukaryota</taxon>
        <taxon>Viridiplantae</taxon>
        <taxon>Streptophyta</taxon>
        <taxon>Embryophyta</taxon>
        <taxon>Tracheophyta</taxon>
        <taxon>Spermatophyta</taxon>
        <taxon>Magnoliopsida</taxon>
        <taxon>eudicotyledons</taxon>
        <taxon>Gunneridae</taxon>
        <taxon>Pentapetalae</taxon>
        <taxon>rosids</taxon>
        <taxon>malvids</taxon>
        <taxon>Malvales</taxon>
        <taxon>Malvaceae</taxon>
        <taxon>Malvoideae</taxon>
        <taxon>Hibiscus</taxon>
    </lineage>
</organism>
<comment type="caution">
    <text evidence="2">The sequence shown here is derived from an EMBL/GenBank/DDBJ whole genome shotgun (WGS) entry which is preliminary data.</text>
</comment>
<dbReference type="PANTHER" id="PTHR46774">
    <property type="entry name" value="CHROMATIN MODIFICATION-RELATED PROTEIN EAF1 A-RELATED"/>
    <property type="match status" value="1"/>
</dbReference>
<evidence type="ECO:0000313" key="3">
    <source>
        <dbReference type="Proteomes" id="UP001472677"/>
    </source>
</evidence>
<gene>
    <name evidence="2" type="ORF">V6N12_014211</name>
</gene>
<dbReference type="InterPro" id="IPR044798">
    <property type="entry name" value="EAF1A/B"/>
</dbReference>
<keyword evidence="3" id="KW-1185">Reference proteome</keyword>
<feature type="compositionally biased region" description="Polar residues" evidence="1">
    <location>
        <begin position="53"/>
        <end position="63"/>
    </location>
</feature>
<proteinExistence type="predicted"/>
<evidence type="ECO:0000256" key="1">
    <source>
        <dbReference type="SAM" id="MobiDB-lite"/>
    </source>
</evidence>
<feature type="region of interest" description="Disordered" evidence="1">
    <location>
        <begin position="52"/>
        <end position="111"/>
    </location>
</feature>
<reference evidence="2 3" key="1">
    <citation type="journal article" date="2024" name="G3 (Bethesda)">
        <title>Genome assembly of Hibiscus sabdariffa L. provides insights into metabolisms of medicinal natural products.</title>
        <authorList>
            <person name="Kim T."/>
        </authorList>
    </citation>
    <scope>NUCLEOTIDE SEQUENCE [LARGE SCALE GENOMIC DNA]</scope>
    <source>
        <strain evidence="2">TK-2024</strain>
        <tissue evidence="2">Old leaves</tissue>
    </source>
</reference>
<name>A0ABR2DL37_9ROSI</name>
<protein>
    <submittedName>
        <fullName evidence="2">Uncharacterized protein</fullName>
    </submittedName>
</protein>
<dbReference type="Proteomes" id="UP001472677">
    <property type="component" value="Unassembled WGS sequence"/>
</dbReference>
<evidence type="ECO:0000313" key="2">
    <source>
        <dbReference type="EMBL" id="KAK8541582.1"/>
    </source>
</evidence>
<dbReference type="PANTHER" id="PTHR46774:SF3">
    <property type="entry name" value="CHROMATIN MODIFICATION-RELATED PROTEIN EAF1 A-RELATED"/>
    <property type="match status" value="1"/>
</dbReference>
<dbReference type="EMBL" id="JBBPBM010000024">
    <property type="protein sequence ID" value="KAK8541582.1"/>
    <property type="molecule type" value="Genomic_DNA"/>
</dbReference>
<sequence length="111" mass="11418">MGATTTMAMHQAGSDLANSMIPVVSSFVGSQWKSLDPVYDTGMPNVATEVGSIGSTLTTSPSSDPGHLVSQGLGPRQLSVGLPPHGSNTGAQWSQQPQIQQSPTPPPALQH</sequence>
<accession>A0ABR2DL37</accession>